<evidence type="ECO:0000256" key="2">
    <source>
        <dbReference type="ARBA" id="ARBA00022475"/>
    </source>
</evidence>
<accession>A0A3B1E2U8</accession>
<dbReference type="GO" id="GO:0005886">
    <property type="term" value="C:plasma membrane"/>
    <property type="evidence" value="ECO:0007669"/>
    <property type="project" value="UniProtKB-SubCell"/>
</dbReference>
<gene>
    <name evidence="7" type="ORF">MNBD_PLANCTO02-2954</name>
</gene>
<keyword evidence="5 6" id="KW-0472">Membrane</keyword>
<dbReference type="InterPro" id="IPR007341">
    <property type="entry name" value="Transgly_assoc"/>
</dbReference>
<proteinExistence type="predicted"/>
<feature type="transmembrane region" description="Helical" evidence="6">
    <location>
        <begin position="76"/>
        <end position="95"/>
    </location>
</feature>
<dbReference type="AlphaFoldDB" id="A0A3B1E2U8"/>
<sequence>MPEVDIMVMAEQAINEMLVWVGFGTLVGLSAKAIMPGRDPGGTVATLLMGIGGSVIGCGTLMFLTNVKKVTPISPLGFVAATGGAFAILFFYRLLSGSFFTESEDGDRFLYRRNRRRRQRRITRDAA</sequence>
<evidence type="ECO:0000256" key="5">
    <source>
        <dbReference type="ARBA" id="ARBA00023136"/>
    </source>
</evidence>
<evidence type="ECO:0000256" key="3">
    <source>
        <dbReference type="ARBA" id="ARBA00022692"/>
    </source>
</evidence>
<evidence type="ECO:0000313" key="7">
    <source>
        <dbReference type="EMBL" id="VAX39795.1"/>
    </source>
</evidence>
<evidence type="ECO:0000256" key="6">
    <source>
        <dbReference type="SAM" id="Phobius"/>
    </source>
</evidence>
<keyword evidence="4 6" id="KW-1133">Transmembrane helix</keyword>
<dbReference type="PANTHER" id="PTHR33884">
    <property type="entry name" value="UPF0410 PROTEIN YMGE"/>
    <property type="match status" value="1"/>
</dbReference>
<feature type="transmembrane region" description="Helical" evidence="6">
    <location>
        <begin position="17"/>
        <end position="35"/>
    </location>
</feature>
<evidence type="ECO:0000256" key="4">
    <source>
        <dbReference type="ARBA" id="ARBA00022989"/>
    </source>
</evidence>
<comment type="subcellular location">
    <subcellularLocation>
        <location evidence="1">Cell membrane</location>
        <topology evidence="1">Multi-pass membrane protein</topology>
    </subcellularLocation>
</comment>
<protein>
    <submittedName>
        <fullName evidence="7">Transglycosylase associated protein</fullName>
    </submittedName>
</protein>
<keyword evidence="3 6" id="KW-0812">Transmembrane</keyword>
<keyword evidence="2" id="KW-1003">Cell membrane</keyword>
<organism evidence="7">
    <name type="scientific">hydrothermal vent metagenome</name>
    <dbReference type="NCBI Taxonomy" id="652676"/>
    <lineage>
        <taxon>unclassified sequences</taxon>
        <taxon>metagenomes</taxon>
        <taxon>ecological metagenomes</taxon>
    </lineage>
</organism>
<reference evidence="7" key="1">
    <citation type="submission" date="2018-06" db="EMBL/GenBank/DDBJ databases">
        <authorList>
            <person name="Zhirakovskaya E."/>
        </authorList>
    </citation>
    <scope>NUCLEOTIDE SEQUENCE</scope>
</reference>
<dbReference type="PANTHER" id="PTHR33884:SF3">
    <property type="entry name" value="UPF0410 PROTEIN YMGE"/>
    <property type="match status" value="1"/>
</dbReference>
<evidence type="ECO:0000256" key="1">
    <source>
        <dbReference type="ARBA" id="ARBA00004651"/>
    </source>
</evidence>
<dbReference type="EMBL" id="UOGL01000370">
    <property type="protein sequence ID" value="VAX39795.1"/>
    <property type="molecule type" value="Genomic_DNA"/>
</dbReference>
<feature type="transmembrane region" description="Helical" evidence="6">
    <location>
        <begin position="41"/>
        <end position="64"/>
    </location>
</feature>
<name>A0A3B1E2U8_9ZZZZ</name>